<keyword evidence="3" id="KW-1185">Reference proteome</keyword>
<dbReference type="PANTHER" id="PTHR33240:SF15">
    <property type="entry name" value="GAG-PRO-LIKE PROTEIN"/>
    <property type="match status" value="1"/>
</dbReference>
<evidence type="ECO:0000256" key="1">
    <source>
        <dbReference type="SAM" id="SignalP"/>
    </source>
</evidence>
<protein>
    <recommendedName>
        <fullName evidence="4">Peptidase A2 domain-containing protein</fullName>
    </recommendedName>
</protein>
<accession>A0A2I0A046</accession>
<organism evidence="2 3">
    <name type="scientific">Apostasia shenzhenica</name>
    <dbReference type="NCBI Taxonomy" id="1088818"/>
    <lineage>
        <taxon>Eukaryota</taxon>
        <taxon>Viridiplantae</taxon>
        <taxon>Streptophyta</taxon>
        <taxon>Embryophyta</taxon>
        <taxon>Tracheophyta</taxon>
        <taxon>Spermatophyta</taxon>
        <taxon>Magnoliopsida</taxon>
        <taxon>Liliopsida</taxon>
        <taxon>Asparagales</taxon>
        <taxon>Orchidaceae</taxon>
        <taxon>Apostasioideae</taxon>
        <taxon>Apostasia</taxon>
    </lineage>
</organism>
<name>A0A2I0A046_9ASPA</name>
<sequence>MLQILGIYLLSTPLLEWIVLTAADASVVKKQTGSDVYRTLVDTGSSVDILYLRAFKEMGFGPGTPLTPSMTVFSFSGDVYRPAGYALLRVALEDGLRRERKQVNFILINAPSGYNAILERPSMAAFRMVPSTFHLCIKFSTPFGIATIRGDRAEARKIF</sequence>
<evidence type="ECO:0008006" key="4">
    <source>
        <dbReference type="Google" id="ProtNLM"/>
    </source>
</evidence>
<reference evidence="2 3" key="1">
    <citation type="journal article" date="2017" name="Nature">
        <title>The Apostasia genome and the evolution of orchids.</title>
        <authorList>
            <person name="Zhang G.Q."/>
            <person name="Liu K.W."/>
            <person name="Li Z."/>
            <person name="Lohaus R."/>
            <person name="Hsiao Y.Y."/>
            <person name="Niu S.C."/>
            <person name="Wang J.Y."/>
            <person name="Lin Y.C."/>
            <person name="Xu Q."/>
            <person name="Chen L.J."/>
            <person name="Yoshida K."/>
            <person name="Fujiwara S."/>
            <person name="Wang Z.W."/>
            <person name="Zhang Y.Q."/>
            <person name="Mitsuda N."/>
            <person name="Wang M."/>
            <person name="Liu G.H."/>
            <person name="Pecoraro L."/>
            <person name="Huang H.X."/>
            <person name="Xiao X.J."/>
            <person name="Lin M."/>
            <person name="Wu X.Y."/>
            <person name="Wu W.L."/>
            <person name="Chen Y.Y."/>
            <person name="Chang S.B."/>
            <person name="Sakamoto S."/>
            <person name="Ohme-Takagi M."/>
            <person name="Yagi M."/>
            <person name="Zeng S.J."/>
            <person name="Shen C.Y."/>
            <person name="Yeh C.M."/>
            <person name="Luo Y.B."/>
            <person name="Tsai W.C."/>
            <person name="Van de Peer Y."/>
            <person name="Liu Z.J."/>
        </authorList>
    </citation>
    <scope>NUCLEOTIDE SEQUENCE [LARGE SCALE GENOMIC DNA]</scope>
    <source>
        <strain evidence="3">cv. Shenzhen</strain>
        <tissue evidence="2">Stem</tissue>
    </source>
</reference>
<evidence type="ECO:0000313" key="3">
    <source>
        <dbReference type="Proteomes" id="UP000236161"/>
    </source>
</evidence>
<dbReference type="OrthoDB" id="1937476at2759"/>
<gene>
    <name evidence="2" type="ORF">AXF42_Ash016435</name>
</gene>
<dbReference type="EMBL" id="KZ452102">
    <property type="protein sequence ID" value="PKA48919.1"/>
    <property type="molecule type" value="Genomic_DNA"/>
</dbReference>
<keyword evidence="1" id="KW-0732">Signal</keyword>
<dbReference type="AlphaFoldDB" id="A0A2I0A046"/>
<feature type="chain" id="PRO_5014110985" description="Peptidase A2 domain-containing protein" evidence="1">
    <location>
        <begin position="26"/>
        <end position="159"/>
    </location>
</feature>
<dbReference type="PANTHER" id="PTHR33240">
    <property type="entry name" value="OS08G0508500 PROTEIN"/>
    <property type="match status" value="1"/>
</dbReference>
<evidence type="ECO:0000313" key="2">
    <source>
        <dbReference type="EMBL" id="PKA48919.1"/>
    </source>
</evidence>
<proteinExistence type="predicted"/>
<feature type="signal peptide" evidence="1">
    <location>
        <begin position="1"/>
        <end position="25"/>
    </location>
</feature>
<dbReference type="CDD" id="cd00303">
    <property type="entry name" value="retropepsin_like"/>
    <property type="match status" value="1"/>
</dbReference>
<dbReference type="Proteomes" id="UP000236161">
    <property type="component" value="Unassembled WGS sequence"/>
</dbReference>